<proteinExistence type="evidence at transcript level"/>
<dbReference type="EMBL" id="KC741135">
    <property type="protein sequence ID" value="AGM32959.1"/>
    <property type="molecule type" value="mRNA"/>
</dbReference>
<sequence length="81" mass="9942">MKHQRKKQTVFLKIIISLQMTMILHQEMKYKVHWKTEMLFQEKIIFHLMQKTLHLSKINFLNMMNHKSTNHSLSKDQILFC</sequence>
<name>R4ULB9_COPFO</name>
<protein>
    <submittedName>
        <fullName evidence="1">Uncharacterized protein</fullName>
    </submittedName>
</protein>
<organism evidence="1">
    <name type="scientific">Coptotermes formosanus</name>
    <name type="common">Formosan subterranean termite</name>
    <dbReference type="NCBI Taxonomy" id="36987"/>
    <lineage>
        <taxon>Eukaryota</taxon>
        <taxon>Metazoa</taxon>
        <taxon>Ecdysozoa</taxon>
        <taxon>Arthropoda</taxon>
        <taxon>Hexapoda</taxon>
        <taxon>Insecta</taxon>
        <taxon>Pterygota</taxon>
        <taxon>Neoptera</taxon>
        <taxon>Polyneoptera</taxon>
        <taxon>Dictyoptera</taxon>
        <taxon>Blattodea</taxon>
        <taxon>Blattoidea</taxon>
        <taxon>Termitoidae</taxon>
        <taxon>Rhinotermitidae</taxon>
        <taxon>Coptotermes</taxon>
    </lineage>
</organism>
<reference evidence="1" key="1">
    <citation type="submission" date="2013-03" db="EMBL/GenBank/DDBJ databases">
        <title>Immune-Related transcriptome of Coptotermes formosanus Shiraki workers: the defense mechanism.</title>
        <authorList>
            <person name="Hussain A."/>
            <person name="Li Y.F."/>
            <person name="Wen S.Y."/>
        </authorList>
    </citation>
    <scope>NUCLEOTIDE SEQUENCE</scope>
</reference>
<evidence type="ECO:0000313" key="1">
    <source>
        <dbReference type="EMBL" id="AGM32959.1"/>
    </source>
</evidence>
<dbReference type="AlphaFoldDB" id="R4ULB9"/>
<accession>R4ULB9</accession>